<dbReference type="Proteomes" id="UP000053171">
    <property type="component" value="Unassembled WGS sequence"/>
</dbReference>
<keyword evidence="2" id="KW-0547">Nucleotide-binding</keyword>
<dbReference type="InterPro" id="IPR027417">
    <property type="entry name" value="P-loop_NTPase"/>
</dbReference>
<organism evidence="6 7">
    <name type="scientific">Rothia kristinae</name>
    <dbReference type="NCBI Taxonomy" id="37923"/>
    <lineage>
        <taxon>Bacteria</taxon>
        <taxon>Bacillati</taxon>
        <taxon>Actinomycetota</taxon>
        <taxon>Actinomycetes</taxon>
        <taxon>Micrococcales</taxon>
        <taxon>Micrococcaceae</taxon>
        <taxon>Rothia</taxon>
    </lineage>
</organism>
<evidence type="ECO:0000256" key="1">
    <source>
        <dbReference type="ARBA" id="ARBA00022737"/>
    </source>
</evidence>
<feature type="compositionally biased region" description="Basic residues" evidence="4">
    <location>
        <begin position="298"/>
        <end position="312"/>
    </location>
</feature>
<dbReference type="PANTHER" id="PTHR19211:SF6">
    <property type="entry name" value="BLL7188 PROTEIN"/>
    <property type="match status" value="1"/>
</dbReference>
<dbReference type="AlphaFoldDB" id="A0A199NRD2"/>
<accession>A0A199NRD2</accession>
<dbReference type="EMBL" id="LJBJ02000018">
    <property type="protein sequence ID" value="OAX51477.1"/>
    <property type="molecule type" value="Genomic_DNA"/>
</dbReference>
<dbReference type="InterPro" id="IPR003593">
    <property type="entry name" value="AAA+_ATPase"/>
</dbReference>
<keyword evidence="1" id="KW-0677">Repeat</keyword>
<dbReference type="SUPFAM" id="SSF52540">
    <property type="entry name" value="P-loop containing nucleoside triphosphate hydrolases"/>
    <property type="match status" value="2"/>
</dbReference>
<protein>
    <recommendedName>
        <fullName evidence="5">ABC transporter domain-containing protein</fullName>
    </recommendedName>
</protein>
<evidence type="ECO:0000313" key="6">
    <source>
        <dbReference type="EMBL" id="OAX51477.1"/>
    </source>
</evidence>
<dbReference type="Gene3D" id="3.40.50.300">
    <property type="entry name" value="P-loop containing nucleotide triphosphate hydrolases"/>
    <property type="match status" value="2"/>
</dbReference>
<keyword evidence="3" id="KW-0067">ATP-binding</keyword>
<comment type="caution">
    <text evidence="6">The sequence shown here is derived from an EMBL/GenBank/DDBJ whole genome shotgun (WGS) entry which is preliminary data.</text>
</comment>
<name>A0A199NRD2_9MICC</name>
<dbReference type="GO" id="GO:0016887">
    <property type="term" value="F:ATP hydrolysis activity"/>
    <property type="evidence" value="ECO:0007669"/>
    <property type="project" value="InterPro"/>
</dbReference>
<dbReference type="Pfam" id="PF00005">
    <property type="entry name" value="ABC_tran"/>
    <property type="match status" value="2"/>
</dbReference>
<dbReference type="SMART" id="SM00382">
    <property type="entry name" value="AAA"/>
    <property type="match status" value="2"/>
</dbReference>
<dbReference type="PROSITE" id="PS50893">
    <property type="entry name" value="ABC_TRANSPORTER_2"/>
    <property type="match status" value="1"/>
</dbReference>
<evidence type="ECO:0000256" key="3">
    <source>
        <dbReference type="ARBA" id="ARBA00022840"/>
    </source>
</evidence>
<dbReference type="RefSeq" id="WP_064725670.1">
    <property type="nucleotide sequence ID" value="NZ_LJBJ02000018.1"/>
</dbReference>
<dbReference type="PANTHER" id="PTHR19211">
    <property type="entry name" value="ATP-BINDING TRANSPORT PROTEIN-RELATED"/>
    <property type="match status" value="1"/>
</dbReference>
<feature type="compositionally biased region" description="Basic and acidic residues" evidence="4">
    <location>
        <begin position="273"/>
        <end position="290"/>
    </location>
</feature>
<sequence length="556" mass="59676">MPTSAITIHDLTFSWPDSTPCLDAADAAWGPGLHGIIGPNGSGKTTLVRLITGDLTPAVGAVSAPTPIHVMPQDLGVRAEARVAEVLGAAGTLDALEAVIAGSADPALYERIGEDWDIEERIASALARAGLPGLDPHRRIGELSGGQAVRVALAGIHLARPKALILDEPTNSLDAAGRELLAALLAELRGRIPVLVVSHDRTLLEECDTITGLVPAQFTRGHRAVAATLRQVEGPYSVWEQTASAEQNTARRRVREAAAELDRQRRERIALQTREARDARRGARAEREGRYAPLAAGNKKRAAQRTAARRRGVHSEREEAARERLEQAQSGLAVRPRVHLELPETSVAAGTKIVELQISDELAQREEPLPTELAHVILTGPERVRLAGANGSGKSTLIRRILAHPGEVPPAEAPPSPYTVRFRVPETGHLPQRILLDPEATVLSCVAASNPGASEQQLRDRLAALLFRREEVFARVGDLSGGERLRVALARELLAAPAPRLLILDEPTNALDLPTVDWLVDALSTYRGALLLVTHDDDLAARVGIQRTLDLNAVGP</sequence>
<evidence type="ECO:0000256" key="4">
    <source>
        <dbReference type="SAM" id="MobiDB-lite"/>
    </source>
</evidence>
<reference evidence="6" key="1">
    <citation type="submission" date="2016-06" db="EMBL/GenBank/DDBJ databases">
        <title>Identification of putative biosynthetic pathways for the production of bioactive secondary metabolites by the marine actinomycete Kocuria kristinae RUTW2-3.</title>
        <authorList>
            <person name="Waterworth S.C."/>
            <person name="Walmsley T.A."/>
            <person name="Matongo T."/>
            <person name="Davies-Coleman M.T."/>
            <person name="Dorrington R.A."/>
        </authorList>
    </citation>
    <scope>NUCLEOTIDE SEQUENCE [LARGE SCALE GENOMIC DNA]</scope>
    <source>
        <strain evidence="6">RUTW2-3</strain>
    </source>
</reference>
<proteinExistence type="predicted"/>
<evidence type="ECO:0000256" key="2">
    <source>
        <dbReference type="ARBA" id="ARBA00022741"/>
    </source>
</evidence>
<feature type="domain" description="ABC transporter" evidence="5">
    <location>
        <begin position="6"/>
        <end position="240"/>
    </location>
</feature>
<feature type="compositionally biased region" description="Basic and acidic residues" evidence="4">
    <location>
        <begin position="313"/>
        <end position="326"/>
    </location>
</feature>
<evidence type="ECO:0000313" key="7">
    <source>
        <dbReference type="Proteomes" id="UP000053171"/>
    </source>
</evidence>
<gene>
    <name evidence="6" type="ORF">AN277_0208680</name>
</gene>
<dbReference type="GO" id="GO:0005524">
    <property type="term" value="F:ATP binding"/>
    <property type="evidence" value="ECO:0007669"/>
    <property type="project" value="UniProtKB-KW"/>
</dbReference>
<keyword evidence="7" id="KW-1185">Reference proteome</keyword>
<feature type="region of interest" description="Disordered" evidence="4">
    <location>
        <begin position="273"/>
        <end position="330"/>
    </location>
</feature>
<dbReference type="InterPro" id="IPR003439">
    <property type="entry name" value="ABC_transporter-like_ATP-bd"/>
</dbReference>
<evidence type="ECO:0000259" key="5">
    <source>
        <dbReference type="PROSITE" id="PS50893"/>
    </source>
</evidence>
<dbReference type="InterPro" id="IPR050611">
    <property type="entry name" value="ABCF"/>
</dbReference>